<accession>A0A364Y7M8</accession>
<protein>
    <submittedName>
        <fullName evidence="1">Uncharacterized protein</fullName>
    </submittedName>
</protein>
<evidence type="ECO:0000313" key="2">
    <source>
        <dbReference type="Proteomes" id="UP000251889"/>
    </source>
</evidence>
<name>A0A364Y7M8_9BACT</name>
<proteinExistence type="predicted"/>
<sequence length="67" mass="7773">MKTLSNDNIYPEGTRISARVNPGLPLIIRKYYQRIYYCEIVGDESHSHLAYFERELIPPATVSTDQK</sequence>
<dbReference type="AlphaFoldDB" id="A0A364Y7M8"/>
<keyword evidence="2" id="KW-1185">Reference proteome</keyword>
<dbReference type="OrthoDB" id="1163789at2"/>
<reference evidence="1 2" key="1">
    <citation type="submission" date="2018-06" db="EMBL/GenBank/DDBJ databases">
        <title>Chryseolinea flavus sp. nov., a member of the phylum Bacteroidetes isolated from soil.</title>
        <authorList>
            <person name="Li Y."/>
            <person name="Wang J."/>
        </authorList>
    </citation>
    <scope>NUCLEOTIDE SEQUENCE [LARGE SCALE GENOMIC DNA]</scope>
    <source>
        <strain evidence="1 2">SDU1-6</strain>
    </source>
</reference>
<evidence type="ECO:0000313" key="1">
    <source>
        <dbReference type="EMBL" id="RAW02397.1"/>
    </source>
</evidence>
<organism evidence="1 2">
    <name type="scientific">Pseudochryseolinea flava</name>
    <dbReference type="NCBI Taxonomy" id="2059302"/>
    <lineage>
        <taxon>Bacteria</taxon>
        <taxon>Pseudomonadati</taxon>
        <taxon>Bacteroidota</taxon>
        <taxon>Cytophagia</taxon>
        <taxon>Cytophagales</taxon>
        <taxon>Fulvivirgaceae</taxon>
        <taxon>Pseudochryseolinea</taxon>
    </lineage>
</organism>
<comment type="caution">
    <text evidence="1">The sequence shown here is derived from an EMBL/GenBank/DDBJ whole genome shotgun (WGS) entry which is preliminary data.</text>
</comment>
<dbReference type="RefSeq" id="WP_112746219.1">
    <property type="nucleotide sequence ID" value="NZ_QMFY01000002.1"/>
</dbReference>
<gene>
    <name evidence="1" type="ORF">DQQ10_05480</name>
</gene>
<dbReference type="Proteomes" id="UP000251889">
    <property type="component" value="Unassembled WGS sequence"/>
</dbReference>
<dbReference type="EMBL" id="QMFY01000002">
    <property type="protein sequence ID" value="RAW02397.1"/>
    <property type="molecule type" value="Genomic_DNA"/>
</dbReference>